<feature type="transmembrane region" description="Helical" evidence="6">
    <location>
        <begin position="290"/>
        <end position="312"/>
    </location>
</feature>
<sequence length="760" mass="84051">MTVTMPKPPRIYRLNFEHRFGENHAHMATTPAMAATALQQEFPEIESTTRFLDYGTYLVRTAEAKESVKEYHVLWTDSTVFKIFSFHVLEGNANNALADPYGVAISKRTAVKYFGNASALGKSLVLDNRIHTQVTAVFEDLPAASHFHADMLISLAGDWPAAREARFNGFSNNNFNSYVLLRPEADAQRLEAKLPSFVEKYNGPSKGGDFARLELMPLLDIHLHSQLRGELETNGDIIYVYLFFTVAVFVLIIACINFMNLATAQSTQRAKEVGIRKVLGSQRGHLVRQFLLESFIITGVGFAAAVGLAYLLTSMFSNILQKPLQLPLTEPWFYAALCVATFIVSFLAGAYPSLFLSAFKPVDVLKGQTPLRSRGVLRSGLVVFQFVVSIFLIVGALTVNQQVAYIQNKKLGFEKDHVLLVKDAYALRPNSGAYKTEAAKIPAVRSTTVSGFIPVEGGSDFPRRDRSFWREGTQPSSDNLVNIQQWSVDFDYITTLGLEVVDGRGFSEDFPSDSVGVVLNKTAADHFGLGPDPIGKRIATFGGGRVPDFDHPLFYTVVGVVDDFHFSSLKENIGPLALFLGRSDGFVSIRFDGDPRRVIEGLEAAWKRMAPGQPFQYSFLDQEFGRMYAGEQRLAKLFGIFAAFAVIIACVGLFALTAYTSRQRTKEIGIRKVLGASVASIVFLLSGEFTKLIVIAFVIAVPLAWAGVQWWLESFTYKAEVGLVVYAAAGILVLVIAWLTTWYHSYRAASADPVKSIRTE</sequence>
<evidence type="ECO:0000313" key="10">
    <source>
        <dbReference type="Proteomes" id="UP000266183"/>
    </source>
</evidence>
<evidence type="ECO:0000259" key="7">
    <source>
        <dbReference type="Pfam" id="PF02687"/>
    </source>
</evidence>
<name>A0A385SSQ8_9BACT</name>
<organism evidence="9 10">
    <name type="scientific">Chryseolinea soli</name>
    <dbReference type="NCBI Taxonomy" id="2321403"/>
    <lineage>
        <taxon>Bacteria</taxon>
        <taxon>Pseudomonadati</taxon>
        <taxon>Bacteroidota</taxon>
        <taxon>Cytophagia</taxon>
        <taxon>Cytophagales</taxon>
        <taxon>Fulvivirgaceae</taxon>
        <taxon>Chryseolinea</taxon>
    </lineage>
</organism>
<proteinExistence type="predicted"/>
<feature type="transmembrane region" description="Helical" evidence="6">
    <location>
        <begin position="724"/>
        <end position="743"/>
    </location>
</feature>
<dbReference type="InterPro" id="IPR003838">
    <property type="entry name" value="ABC3_permease_C"/>
</dbReference>
<feature type="transmembrane region" description="Helical" evidence="6">
    <location>
        <begin position="238"/>
        <end position="259"/>
    </location>
</feature>
<keyword evidence="5 6" id="KW-0472">Membrane</keyword>
<evidence type="ECO:0000259" key="8">
    <source>
        <dbReference type="Pfam" id="PF12704"/>
    </source>
</evidence>
<evidence type="ECO:0000313" key="9">
    <source>
        <dbReference type="EMBL" id="AYB31838.1"/>
    </source>
</evidence>
<keyword evidence="4 6" id="KW-1133">Transmembrane helix</keyword>
<evidence type="ECO:0000256" key="2">
    <source>
        <dbReference type="ARBA" id="ARBA00022475"/>
    </source>
</evidence>
<evidence type="ECO:0000256" key="6">
    <source>
        <dbReference type="SAM" id="Phobius"/>
    </source>
</evidence>
<dbReference type="PANTHER" id="PTHR30572:SF18">
    <property type="entry name" value="ABC-TYPE MACROLIDE FAMILY EXPORT SYSTEM PERMEASE COMPONENT 2"/>
    <property type="match status" value="1"/>
</dbReference>
<feature type="domain" description="MacB-like periplasmic core" evidence="8">
    <location>
        <begin position="29"/>
        <end position="194"/>
    </location>
</feature>
<feature type="transmembrane region" description="Helical" evidence="6">
    <location>
        <begin position="637"/>
        <end position="656"/>
    </location>
</feature>
<evidence type="ECO:0000256" key="1">
    <source>
        <dbReference type="ARBA" id="ARBA00004651"/>
    </source>
</evidence>
<keyword evidence="2" id="KW-1003">Cell membrane</keyword>
<dbReference type="GO" id="GO:0022857">
    <property type="term" value="F:transmembrane transporter activity"/>
    <property type="evidence" value="ECO:0007669"/>
    <property type="project" value="TreeGrafter"/>
</dbReference>
<dbReference type="GO" id="GO:0005886">
    <property type="term" value="C:plasma membrane"/>
    <property type="evidence" value="ECO:0007669"/>
    <property type="project" value="UniProtKB-SubCell"/>
</dbReference>
<keyword evidence="3 6" id="KW-0812">Transmembrane</keyword>
<dbReference type="EMBL" id="CP032382">
    <property type="protein sequence ID" value="AYB31838.1"/>
    <property type="molecule type" value="Genomic_DNA"/>
</dbReference>
<feature type="domain" description="ABC3 transporter permease C-terminal" evidence="7">
    <location>
        <begin position="245"/>
        <end position="357"/>
    </location>
</feature>
<dbReference type="Proteomes" id="UP000266183">
    <property type="component" value="Chromosome"/>
</dbReference>
<dbReference type="Pfam" id="PF12704">
    <property type="entry name" value="MacB_PCD"/>
    <property type="match status" value="2"/>
</dbReference>
<dbReference type="InterPro" id="IPR050250">
    <property type="entry name" value="Macrolide_Exporter_MacB"/>
</dbReference>
<gene>
    <name evidence="9" type="ORF">D4L85_15250</name>
</gene>
<dbReference type="PANTHER" id="PTHR30572">
    <property type="entry name" value="MEMBRANE COMPONENT OF TRANSPORTER-RELATED"/>
    <property type="match status" value="1"/>
</dbReference>
<comment type="subcellular location">
    <subcellularLocation>
        <location evidence="1">Cell membrane</location>
        <topology evidence="1">Multi-pass membrane protein</topology>
    </subcellularLocation>
</comment>
<dbReference type="Pfam" id="PF02687">
    <property type="entry name" value="FtsX"/>
    <property type="match status" value="2"/>
</dbReference>
<reference evidence="10" key="1">
    <citation type="submission" date="2018-09" db="EMBL/GenBank/DDBJ databases">
        <title>Chryseolinea sp. KIS68-18 isolated from soil.</title>
        <authorList>
            <person name="Weon H.-Y."/>
            <person name="Kwon S.-W."/>
            <person name="Lee S.A."/>
        </authorList>
    </citation>
    <scope>NUCLEOTIDE SEQUENCE [LARGE SCALE GENOMIC DNA]</scope>
    <source>
        <strain evidence="10">KIS68-18</strain>
    </source>
</reference>
<protein>
    <submittedName>
        <fullName evidence="9">FtsX-like permease family protein</fullName>
    </submittedName>
</protein>
<feature type="transmembrane region" description="Helical" evidence="6">
    <location>
        <begin position="380"/>
        <end position="399"/>
    </location>
</feature>
<dbReference type="KEGG" id="chk:D4L85_15250"/>
<accession>A0A385SSQ8</accession>
<evidence type="ECO:0000256" key="5">
    <source>
        <dbReference type="ARBA" id="ARBA00023136"/>
    </source>
</evidence>
<evidence type="ECO:0000256" key="4">
    <source>
        <dbReference type="ARBA" id="ARBA00022989"/>
    </source>
</evidence>
<feature type="transmembrane region" description="Helical" evidence="6">
    <location>
        <begin position="332"/>
        <end position="359"/>
    </location>
</feature>
<feature type="domain" description="ABC3 transporter permease C-terminal" evidence="7">
    <location>
        <begin position="640"/>
        <end position="753"/>
    </location>
</feature>
<dbReference type="AlphaFoldDB" id="A0A385SSQ8"/>
<keyword evidence="10" id="KW-1185">Reference proteome</keyword>
<feature type="domain" description="MacB-like periplasmic core" evidence="8">
    <location>
        <begin position="473"/>
        <end position="564"/>
    </location>
</feature>
<dbReference type="InterPro" id="IPR025857">
    <property type="entry name" value="MacB_PCD"/>
</dbReference>
<evidence type="ECO:0000256" key="3">
    <source>
        <dbReference type="ARBA" id="ARBA00022692"/>
    </source>
</evidence>